<organism evidence="2 3">
    <name type="scientific">Morchella conica CCBAS932</name>
    <dbReference type="NCBI Taxonomy" id="1392247"/>
    <lineage>
        <taxon>Eukaryota</taxon>
        <taxon>Fungi</taxon>
        <taxon>Dikarya</taxon>
        <taxon>Ascomycota</taxon>
        <taxon>Pezizomycotina</taxon>
        <taxon>Pezizomycetes</taxon>
        <taxon>Pezizales</taxon>
        <taxon>Morchellaceae</taxon>
        <taxon>Morchella</taxon>
    </lineage>
</organism>
<dbReference type="InParanoid" id="A0A3N4L3L7"/>
<dbReference type="OrthoDB" id="10381910at2759"/>
<keyword evidence="3" id="KW-1185">Reference proteome</keyword>
<evidence type="ECO:0000313" key="3">
    <source>
        <dbReference type="Proteomes" id="UP000277580"/>
    </source>
</evidence>
<feature type="region of interest" description="Disordered" evidence="1">
    <location>
        <begin position="98"/>
        <end position="122"/>
    </location>
</feature>
<accession>A0A3N4L3L7</accession>
<evidence type="ECO:0000256" key="1">
    <source>
        <dbReference type="SAM" id="MobiDB-lite"/>
    </source>
</evidence>
<proteinExistence type="predicted"/>
<dbReference type="Proteomes" id="UP000277580">
    <property type="component" value="Unassembled WGS sequence"/>
</dbReference>
<dbReference type="EMBL" id="ML119128">
    <property type="protein sequence ID" value="RPB12605.1"/>
    <property type="molecule type" value="Genomic_DNA"/>
</dbReference>
<gene>
    <name evidence="2" type="ORF">P167DRAFT_574283</name>
</gene>
<sequence>MDTQQDGTTYIKLHPSTTYGCSSRYTSTRDSVRQQDTNNSFSVAALYCKKLGSKIKDDIDHYVHIGTKMFGSGGFSNAIGVSETGVAKFPKIAPGSDGFGKGLLSRPDHRTTYMPGRSKHSE</sequence>
<protein>
    <submittedName>
        <fullName evidence="2">Uncharacterized protein</fullName>
    </submittedName>
</protein>
<reference evidence="2 3" key="1">
    <citation type="journal article" date="2018" name="Nat. Ecol. Evol.">
        <title>Pezizomycetes genomes reveal the molecular basis of ectomycorrhizal truffle lifestyle.</title>
        <authorList>
            <person name="Murat C."/>
            <person name="Payen T."/>
            <person name="Noel B."/>
            <person name="Kuo A."/>
            <person name="Morin E."/>
            <person name="Chen J."/>
            <person name="Kohler A."/>
            <person name="Krizsan K."/>
            <person name="Balestrini R."/>
            <person name="Da Silva C."/>
            <person name="Montanini B."/>
            <person name="Hainaut M."/>
            <person name="Levati E."/>
            <person name="Barry K.W."/>
            <person name="Belfiori B."/>
            <person name="Cichocki N."/>
            <person name="Clum A."/>
            <person name="Dockter R.B."/>
            <person name="Fauchery L."/>
            <person name="Guy J."/>
            <person name="Iotti M."/>
            <person name="Le Tacon F."/>
            <person name="Lindquist E.A."/>
            <person name="Lipzen A."/>
            <person name="Malagnac F."/>
            <person name="Mello A."/>
            <person name="Molinier V."/>
            <person name="Miyauchi S."/>
            <person name="Poulain J."/>
            <person name="Riccioni C."/>
            <person name="Rubini A."/>
            <person name="Sitrit Y."/>
            <person name="Splivallo R."/>
            <person name="Traeger S."/>
            <person name="Wang M."/>
            <person name="Zifcakova L."/>
            <person name="Wipf D."/>
            <person name="Zambonelli A."/>
            <person name="Paolocci F."/>
            <person name="Nowrousian M."/>
            <person name="Ottonello S."/>
            <person name="Baldrian P."/>
            <person name="Spatafora J.W."/>
            <person name="Henrissat B."/>
            <person name="Nagy L.G."/>
            <person name="Aury J.M."/>
            <person name="Wincker P."/>
            <person name="Grigoriev I.V."/>
            <person name="Bonfante P."/>
            <person name="Martin F.M."/>
        </authorList>
    </citation>
    <scope>NUCLEOTIDE SEQUENCE [LARGE SCALE GENOMIC DNA]</scope>
    <source>
        <strain evidence="2 3">CCBAS932</strain>
    </source>
</reference>
<dbReference type="AlphaFoldDB" id="A0A3N4L3L7"/>
<name>A0A3N4L3L7_9PEZI</name>
<evidence type="ECO:0000313" key="2">
    <source>
        <dbReference type="EMBL" id="RPB12605.1"/>
    </source>
</evidence>